<name>A0AAP0E1Q7_9MAGN</name>
<keyword evidence="3" id="KW-1185">Reference proteome</keyword>
<organism evidence="2 3">
    <name type="scientific">Stephania yunnanensis</name>
    <dbReference type="NCBI Taxonomy" id="152371"/>
    <lineage>
        <taxon>Eukaryota</taxon>
        <taxon>Viridiplantae</taxon>
        <taxon>Streptophyta</taxon>
        <taxon>Embryophyta</taxon>
        <taxon>Tracheophyta</taxon>
        <taxon>Spermatophyta</taxon>
        <taxon>Magnoliopsida</taxon>
        <taxon>Ranunculales</taxon>
        <taxon>Menispermaceae</taxon>
        <taxon>Menispermoideae</taxon>
        <taxon>Cissampelideae</taxon>
        <taxon>Stephania</taxon>
    </lineage>
</organism>
<reference evidence="2 3" key="1">
    <citation type="submission" date="2024-01" db="EMBL/GenBank/DDBJ databases">
        <title>Genome assemblies of Stephania.</title>
        <authorList>
            <person name="Yang L."/>
        </authorList>
    </citation>
    <scope>NUCLEOTIDE SEQUENCE [LARGE SCALE GENOMIC DNA]</scope>
    <source>
        <strain evidence="2">YNDBR</strain>
        <tissue evidence="2">Leaf</tissue>
    </source>
</reference>
<evidence type="ECO:0000256" key="1">
    <source>
        <dbReference type="SAM" id="MobiDB-lite"/>
    </source>
</evidence>
<evidence type="ECO:0000313" key="2">
    <source>
        <dbReference type="EMBL" id="KAK9081219.1"/>
    </source>
</evidence>
<feature type="region of interest" description="Disordered" evidence="1">
    <location>
        <begin position="17"/>
        <end position="68"/>
    </location>
</feature>
<gene>
    <name evidence="2" type="ORF">Syun_030582</name>
</gene>
<comment type="caution">
    <text evidence="2">The sequence shown here is derived from an EMBL/GenBank/DDBJ whole genome shotgun (WGS) entry which is preliminary data.</text>
</comment>
<proteinExistence type="predicted"/>
<accession>A0AAP0E1Q7</accession>
<dbReference type="Proteomes" id="UP001420932">
    <property type="component" value="Unassembled WGS sequence"/>
</dbReference>
<sequence>MQQRRLRVKIQNEPSLRRANNKVAENTKMDFIQDGGPAFYEEPEDDSCFDEENEVEDEEHPVNFDKPPKFDFDNQDFIEDTVVFRDEGLFVKIIPWSTSSPQRETVANDAFVKKCSSEINARNEVKFATKHFCSLNKAVDSENFGEFRIKLFRLMDLASKGDKFILLSALK</sequence>
<dbReference type="EMBL" id="JBBNAF010000056">
    <property type="protein sequence ID" value="KAK9081219.1"/>
    <property type="molecule type" value="Genomic_DNA"/>
</dbReference>
<evidence type="ECO:0000313" key="3">
    <source>
        <dbReference type="Proteomes" id="UP001420932"/>
    </source>
</evidence>
<protein>
    <submittedName>
        <fullName evidence="2">Uncharacterized protein</fullName>
    </submittedName>
</protein>
<feature type="compositionally biased region" description="Acidic residues" evidence="1">
    <location>
        <begin position="41"/>
        <end position="59"/>
    </location>
</feature>
<dbReference type="AlphaFoldDB" id="A0AAP0E1Q7"/>